<name>A0ABQ6Q039_9BACT</name>
<sequence>MKNDFFDFPAISKADWIAQVKKDLKGKDFEQALKSHLWGRISLDPFYTREDLGGSLPHQYSFHPESEVPGESVRIWQNITSVLPGDTSAQVLDALQNGSEGLVLHLTGLEDLDQLLEGVLPQYIPIAIRPMGNPVTALKSYFDWVDRQSAPLDRIQGALLWSPSDLVFDQNEAFGLGLEVLEEIFEMTEPYPQFKAFALQASRYTESGANPIDGTIFILGELIEILDQSTQKPDFIFNKVLFEVAVGENYFGEIARLKALRQVLTQLAKLYQVELSEDQVCLLAKSAHWDQSTLDVNTNLIRQTYQAMSGVLGGCNWLWVLPLGEDQAGSRERRIARNVSAVLREEAYLDKVMDPASGSFFLENLQSQIEHEIREGLQNLESFGGWLRMLTDGVIHSKVRTERERVQEQVLEKNKSKIGVNIFPASEKLKNDMAFEFFEEKIHQLQPTRATYLFELQTQTNP</sequence>
<dbReference type="InterPro" id="IPR006099">
    <property type="entry name" value="MeMalonylCoA_mutase_a/b_cat"/>
</dbReference>
<evidence type="ECO:0000313" key="3">
    <source>
        <dbReference type="Proteomes" id="UP001307705"/>
    </source>
</evidence>
<dbReference type="PANTHER" id="PTHR48101">
    <property type="entry name" value="METHYLMALONYL-COA MUTASE, MITOCHONDRIAL-RELATED"/>
    <property type="match status" value="1"/>
</dbReference>
<protein>
    <recommendedName>
        <fullName evidence="1">Methylmalonyl-CoA mutase alpha/beta chain catalytic domain-containing protein</fullName>
    </recommendedName>
</protein>
<proteinExistence type="predicted"/>
<dbReference type="PANTHER" id="PTHR48101:SF1">
    <property type="entry name" value="METHYLMALONYL-COA MUTASE, LARGE SUBUNIT"/>
    <property type="match status" value="1"/>
</dbReference>
<accession>A0ABQ6Q039</accession>
<reference evidence="2 3" key="1">
    <citation type="submission" date="2023-08" db="EMBL/GenBank/DDBJ databases">
        <title>Draft genome sequence of Algoriphagus taiwanensis.</title>
        <authorList>
            <person name="Takatani N."/>
            <person name="Hosokawa M."/>
            <person name="Sawabe T."/>
        </authorList>
    </citation>
    <scope>NUCLEOTIDE SEQUENCE [LARGE SCALE GENOMIC DNA]</scope>
    <source>
        <strain evidence="2 3">JCM 19755</strain>
    </source>
</reference>
<dbReference type="Pfam" id="PF01642">
    <property type="entry name" value="MM_CoA_mutase"/>
    <property type="match status" value="1"/>
</dbReference>
<comment type="caution">
    <text evidence="2">The sequence shown here is derived from an EMBL/GenBank/DDBJ whole genome shotgun (WGS) entry which is preliminary data.</text>
</comment>
<feature type="domain" description="Methylmalonyl-CoA mutase alpha/beta chain catalytic" evidence="1">
    <location>
        <begin position="105"/>
        <end position="434"/>
    </location>
</feature>
<dbReference type="EMBL" id="BTPE01000004">
    <property type="protein sequence ID" value="GMQ33237.1"/>
    <property type="molecule type" value="Genomic_DNA"/>
</dbReference>
<organism evidence="2 3">
    <name type="scientific">Algoriphagus taiwanensis</name>
    <dbReference type="NCBI Taxonomy" id="1445656"/>
    <lineage>
        <taxon>Bacteria</taxon>
        <taxon>Pseudomonadati</taxon>
        <taxon>Bacteroidota</taxon>
        <taxon>Cytophagia</taxon>
        <taxon>Cytophagales</taxon>
        <taxon>Cyclobacteriaceae</taxon>
        <taxon>Algoriphagus</taxon>
    </lineage>
</organism>
<dbReference type="SUPFAM" id="SSF51703">
    <property type="entry name" value="Cobalamin (vitamin B12)-dependent enzymes"/>
    <property type="match status" value="1"/>
</dbReference>
<dbReference type="Gene3D" id="3.20.20.240">
    <property type="entry name" value="Methylmalonyl-CoA mutase"/>
    <property type="match status" value="1"/>
</dbReference>
<dbReference type="Proteomes" id="UP001307705">
    <property type="component" value="Unassembled WGS sequence"/>
</dbReference>
<evidence type="ECO:0000313" key="2">
    <source>
        <dbReference type="EMBL" id="GMQ33237.1"/>
    </source>
</evidence>
<gene>
    <name evidence="2" type="ORF">Ataiwa_15090</name>
</gene>
<dbReference type="RefSeq" id="WP_338228009.1">
    <property type="nucleotide sequence ID" value="NZ_BTPE01000004.1"/>
</dbReference>
<dbReference type="InterPro" id="IPR016176">
    <property type="entry name" value="Cbl-dep_enz_cat"/>
</dbReference>
<keyword evidence="3" id="KW-1185">Reference proteome</keyword>
<evidence type="ECO:0000259" key="1">
    <source>
        <dbReference type="Pfam" id="PF01642"/>
    </source>
</evidence>